<reference evidence="2" key="2">
    <citation type="journal article" date="2023" name="IMA Fungus">
        <title>Comparative genomic study of the Penicillium genus elucidates a diverse pangenome and 15 lateral gene transfer events.</title>
        <authorList>
            <person name="Petersen C."/>
            <person name="Sorensen T."/>
            <person name="Nielsen M.R."/>
            <person name="Sondergaard T.E."/>
            <person name="Sorensen J.L."/>
            <person name="Fitzpatrick D.A."/>
            <person name="Frisvad J.C."/>
            <person name="Nielsen K.L."/>
        </authorList>
    </citation>
    <scope>NUCLEOTIDE SEQUENCE</scope>
    <source>
        <strain evidence="2">IBT 20477</strain>
    </source>
</reference>
<feature type="compositionally biased region" description="Basic and acidic residues" evidence="1">
    <location>
        <begin position="342"/>
        <end position="355"/>
    </location>
</feature>
<protein>
    <submittedName>
        <fullName evidence="2">Uncharacterized protein</fullName>
    </submittedName>
</protein>
<dbReference type="OrthoDB" id="4272375at2759"/>
<keyword evidence="3" id="KW-1185">Reference proteome</keyword>
<evidence type="ECO:0000256" key="1">
    <source>
        <dbReference type="SAM" id="MobiDB-lite"/>
    </source>
</evidence>
<feature type="region of interest" description="Disordered" evidence="1">
    <location>
        <begin position="333"/>
        <end position="380"/>
    </location>
</feature>
<dbReference type="AlphaFoldDB" id="A0A9W9M4N9"/>
<accession>A0A9W9M4N9</accession>
<proteinExistence type="predicted"/>
<sequence length="442" mass="50706">METTKFPKRPTLRWDRHKRLVLCCLCRFFVCNKKETEEIFSYMFRSHLNDRGIQGFVPFATLNTQWFWMKKKRDPIWSHVHINTVFEADGEWKEIITKIKTLRFELREKIEDDTNTLCQSSLGSDDERNTTSNGPAAPIFPHSLSTPGTADPVVLVCPTRDHVFNGRSRDSQSADQAIDIYIDQSIGQQNDIHNDTPTGLHGSTEPVVTTHGKLCLWCELEGTTYESEDIQELQDEDYNHESGYEDHSHGNQHNDRQDDPIMREELDGEVPYSGEELFNSETEYLITPQESPSKVRPFCDPRLSLPSDLEQGLLDSEDSSNWCADRGSPANLADFGTPSISTEDRSGTFDDDRISTQKTLSNFRSPQNRTAHDEAPDDSFGGQSVLQYEWLSNNEIRVETLHQMSVEALRQVENQSTTHFAHQEEMDVLMYDGNTWNQVEEE</sequence>
<reference evidence="2" key="1">
    <citation type="submission" date="2022-11" db="EMBL/GenBank/DDBJ databases">
        <authorList>
            <person name="Petersen C."/>
        </authorList>
    </citation>
    <scope>NUCLEOTIDE SEQUENCE</scope>
    <source>
        <strain evidence="2">IBT 20477</strain>
    </source>
</reference>
<feature type="region of interest" description="Disordered" evidence="1">
    <location>
        <begin position="117"/>
        <end position="145"/>
    </location>
</feature>
<organism evidence="2 3">
    <name type="scientific">Penicillium cf. viridicatum</name>
    <dbReference type="NCBI Taxonomy" id="2972119"/>
    <lineage>
        <taxon>Eukaryota</taxon>
        <taxon>Fungi</taxon>
        <taxon>Dikarya</taxon>
        <taxon>Ascomycota</taxon>
        <taxon>Pezizomycotina</taxon>
        <taxon>Eurotiomycetes</taxon>
        <taxon>Eurotiomycetidae</taxon>
        <taxon>Eurotiales</taxon>
        <taxon>Aspergillaceae</taxon>
        <taxon>Penicillium</taxon>
    </lineage>
</organism>
<name>A0A9W9M4N9_9EURO</name>
<gene>
    <name evidence="2" type="ORF">N7449_010156</name>
</gene>
<feature type="compositionally biased region" description="Polar residues" evidence="1">
    <location>
        <begin position="356"/>
        <end position="369"/>
    </location>
</feature>
<evidence type="ECO:0000313" key="3">
    <source>
        <dbReference type="Proteomes" id="UP001150942"/>
    </source>
</evidence>
<dbReference type="Proteomes" id="UP001150942">
    <property type="component" value="Unassembled WGS sequence"/>
</dbReference>
<feature type="region of interest" description="Disordered" evidence="1">
    <location>
        <begin position="240"/>
        <end position="259"/>
    </location>
</feature>
<dbReference type="EMBL" id="JAPQKQ010000007">
    <property type="protein sequence ID" value="KAJ5187162.1"/>
    <property type="molecule type" value="Genomic_DNA"/>
</dbReference>
<evidence type="ECO:0000313" key="2">
    <source>
        <dbReference type="EMBL" id="KAJ5187162.1"/>
    </source>
</evidence>
<comment type="caution">
    <text evidence="2">The sequence shown here is derived from an EMBL/GenBank/DDBJ whole genome shotgun (WGS) entry which is preliminary data.</text>
</comment>